<dbReference type="PIRSF" id="PIRSF037778">
    <property type="entry name" value="UCP037778_transp_RibU"/>
    <property type="match status" value="1"/>
</dbReference>
<gene>
    <name evidence="10" type="primary">ribU</name>
    <name evidence="10" type="ORF">CLORY_12490</name>
</gene>
<feature type="transmembrane region" description="Helical" evidence="9">
    <location>
        <begin position="149"/>
        <end position="173"/>
    </location>
</feature>
<name>A0A1V4ITW8_9CLOT</name>
<dbReference type="InterPro" id="IPR024529">
    <property type="entry name" value="ECF_trnsprt_substrate-spec"/>
</dbReference>
<evidence type="ECO:0000256" key="1">
    <source>
        <dbReference type="ARBA" id="ARBA00004651"/>
    </source>
</evidence>
<feature type="transmembrane region" description="Helical" evidence="9">
    <location>
        <begin position="77"/>
        <end position="99"/>
    </location>
</feature>
<dbReference type="RefSeq" id="WP_242954355.1">
    <property type="nucleotide sequence ID" value="NZ_MZGV01000009.1"/>
</dbReference>
<comment type="subcellular location">
    <subcellularLocation>
        <location evidence="1">Cell membrane</location>
        <topology evidence="1">Multi-pass membrane protein</topology>
    </subcellularLocation>
</comment>
<dbReference type="Proteomes" id="UP000190080">
    <property type="component" value="Unassembled WGS sequence"/>
</dbReference>
<dbReference type="Gene3D" id="1.10.1760.20">
    <property type="match status" value="1"/>
</dbReference>
<evidence type="ECO:0000256" key="8">
    <source>
        <dbReference type="PIRNR" id="PIRNR037778"/>
    </source>
</evidence>
<evidence type="ECO:0000313" key="11">
    <source>
        <dbReference type="Proteomes" id="UP000190080"/>
    </source>
</evidence>
<dbReference type="GO" id="GO:0005886">
    <property type="term" value="C:plasma membrane"/>
    <property type="evidence" value="ECO:0007669"/>
    <property type="project" value="UniProtKB-SubCell"/>
</dbReference>
<dbReference type="Pfam" id="PF12822">
    <property type="entry name" value="ECF_trnsprt"/>
    <property type="match status" value="1"/>
</dbReference>
<keyword evidence="5 9" id="KW-0812">Transmembrane</keyword>
<evidence type="ECO:0000256" key="9">
    <source>
        <dbReference type="SAM" id="Phobius"/>
    </source>
</evidence>
<evidence type="ECO:0000256" key="2">
    <source>
        <dbReference type="ARBA" id="ARBA00005540"/>
    </source>
</evidence>
<feature type="transmembrane region" description="Helical" evidence="9">
    <location>
        <begin position="16"/>
        <end position="38"/>
    </location>
</feature>
<dbReference type="EMBL" id="MZGV01000009">
    <property type="protein sequence ID" value="OPJ63462.1"/>
    <property type="molecule type" value="Genomic_DNA"/>
</dbReference>
<evidence type="ECO:0000256" key="4">
    <source>
        <dbReference type="ARBA" id="ARBA00022475"/>
    </source>
</evidence>
<feature type="transmembrane region" description="Helical" evidence="9">
    <location>
        <begin position="45"/>
        <end position="65"/>
    </location>
</feature>
<evidence type="ECO:0000256" key="7">
    <source>
        <dbReference type="ARBA" id="ARBA00023136"/>
    </source>
</evidence>
<dbReference type="AlphaFoldDB" id="A0A1V4ITW8"/>
<evidence type="ECO:0000313" key="10">
    <source>
        <dbReference type="EMBL" id="OPJ63462.1"/>
    </source>
</evidence>
<protein>
    <recommendedName>
        <fullName evidence="8">Riboflavin transporter</fullName>
    </recommendedName>
</protein>
<keyword evidence="11" id="KW-1185">Reference proteome</keyword>
<dbReference type="GO" id="GO:0032217">
    <property type="term" value="F:riboflavin transmembrane transporter activity"/>
    <property type="evidence" value="ECO:0007669"/>
    <property type="project" value="UniProtKB-UniRule"/>
</dbReference>
<proteinExistence type="inferred from homology"/>
<comment type="similarity">
    <text evidence="2 8">Belongs to the prokaryotic riboflavin transporter (P-RFT) (TC 2.A.87) family.</text>
</comment>
<keyword evidence="7 8" id="KW-0472">Membrane</keyword>
<dbReference type="InterPro" id="IPR025720">
    <property type="entry name" value="RibU"/>
</dbReference>
<keyword evidence="4 8" id="KW-1003">Cell membrane</keyword>
<reference evidence="10 11" key="1">
    <citation type="submission" date="2017-03" db="EMBL/GenBank/DDBJ databases">
        <title>Genome sequence of Clostridium oryzae DSM 28571.</title>
        <authorList>
            <person name="Poehlein A."/>
            <person name="Daniel R."/>
        </authorList>
    </citation>
    <scope>NUCLEOTIDE SEQUENCE [LARGE SCALE GENOMIC DNA]</scope>
    <source>
        <strain evidence="10 11">DSM 28571</strain>
    </source>
</reference>
<dbReference type="PANTHER" id="PTHR38438:SF1">
    <property type="entry name" value="RIBOFLAVIN TRANSPORTER RIBU"/>
    <property type="match status" value="1"/>
</dbReference>
<keyword evidence="6 9" id="KW-1133">Transmembrane helix</keyword>
<evidence type="ECO:0000256" key="6">
    <source>
        <dbReference type="ARBA" id="ARBA00022989"/>
    </source>
</evidence>
<keyword evidence="3 8" id="KW-0813">Transport</keyword>
<sequence>MTNVSVKTSTLVKMSLFSAIAVVLMYFDFPILPAFPWLTTDFSELPILIGTFAFGPLAGVVMELVKNIAITLIKGTATAGIGQLANFIMGCALVVPAGILYSKNRTKKNAIIGMAIGAVTMAVVGAIANYFLLIPLFMPGQKPAWIMNYVLTGVVPFNLIKAVMVSVITFIVYKRVSIAMHIETKNNMKSVNQN</sequence>
<dbReference type="PANTHER" id="PTHR38438">
    <property type="entry name" value="RIBOFLAVIN TRANSPORTER RIBU"/>
    <property type="match status" value="1"/>
</dbReference>
<dbReference type="STRING" id="1450648.CLORY_12490"/>
<comment type="function">
    <text evidence="8">Probably a riboflavin-binding protein that interacts with the energy-coupling factor (ECF) ABC-transporter complex.</text>
</comment>
<evidence type="ECO:0000256" key="3">
    <source>
        <dbReference type="ARBA" id="ARBA00022448"/>
    </source>
</evidence>
<accession>A0A1V4ITW8</accession>
<feature type="transmembrane region" description="Helical" evidence="9">
    <location>
        <begin position="111"/>
        <end position="137"/>
    </location>
</feature>
<organism evidence="10 11">
    <name type="scientific">Clostridium oryzae</name>
    <dbReference type="NCBI Taxonomy" id="1450648"/>
    <lineage>
        <taxon>Bacteria</taxon>
        <taxon>Bacillati</taxon>
        <taxon>Bacillota</taxon>
        <taxon>Clostridia</taxon>
        <taxon>Eubacteriales</taxon>
        <taxon>Clostridiaceae</taxon>
        <taxon>Clostridium</taxon>
    </lineage>
</organism>
<evidence type="ECO:0000256" key="5">
    <source>
        <dbReference type="ARBA" id="ARBA00022692"/>
    </source>
</evidence>
<comment type="caution">
    <text evidence="10">The sequence shown here is derived from an EMBL/GenBank/DDBJ whole genome shotgun (WGS) entry which is preliminary data.</text>
</comment>